<evidence type="ECO:0000313" key="4">
    <source>
        <dbReference type="Proteomes" id="UP000886667"/>
    </source>
</evidence>
<feature type="compositionally biased region" description="Low complexity" evidence="1">
    <location>
        <begin position="1130"/>
        <end position="1142"/>
    </location>
</feature>
<evidence type="ECO:0000259" key="2">
    <source>
        <dbReference type="Pfam" id="PF16075"/>
    </source>
</evidence>
<dbReference type="Pfam" id="PF16075">
    <property type="entry name" value="DUF4815"/>
    <property type="match status" value="3"/>
</dbReference>
<dbReference type="InterPro" id="IPR032096">
    <property type="entry name" value="DUF4815"/>
</dbReference>
<name>A0A9E4K9D6_9GAMM</name>
<gene>
    <name evidence="3" type="ORF">JAZ07_00875</name>
</gene>
<feature type="domain" description="DUF4815" evidence="2">
    <location>
        <begin position="13"/>
        <end position="81"/>
    </location>
</feature>
<feature type="region of interest" description="Disordered" evidence="1">
    <location>
        <begin position="1130"/>
        <end position="1151"/>
    </location>
</feature>
<evidence type="ECO:0000313" key="3">
    <source>
        <dbReference type="EMBL" id="MCG7944878.1"/>
    </source>
</evidence>
<feature type="domain" description="DUF4815" evidence="2">
    <location>
        <begin position="879"/>
        <end position="1098"/>
    </location>
</feature>
<feature type="compositionally biased region" description="Polar residues" evidence="1">
    <location>
        <begin position="1298"/>
        <end position="1310"/>
    </location>
</feature>
<protein>
    <submittedName>
        <fullName evidence="3">DUF4815 domain-containing protein</fullName>
    </submittedName>
</protein>
<proteinExistence type="predicted"/>
<organism evidence="3 4">
    <name type="scientific">Candidatus Thiodiazotropha taylori</name>
    <dbReference type="NCBI Taxonomy" id="2792791"/>
    <lineage>
        <taxon>Bacteria</taxon>
        <taxon>Pseudomonadati</taxon>
        <taxon>Pseudomonadota</taxon>
        <taxon>Gammaproteobacteria</taxon>
        <taxon>Chromatiales</taxon>
        <taxon>Sedimenticolaceae</taxon>
        <taxon>Candidatus Thiodiazotropha</taxon>
    </lineage>
</organism>
<comment type="caution">
    <text evidence="3">The sequence shown here is derived from an EMBL/GenBank/DDBJ whole genome shotgun (WGS) entry which is preliminary data.</text>
</comment>
<dbReference type="Proteomes" id="UP000886667">
    <property type="component" value="Unassembled WGS sequence"/>
</dbReference>
<dbReference type="InterPro" id="IPR023366">
    <property type="entry name" value="ATP_synth_asu-like_sf"/>
</dbReference>
<reference evidence="3" key="1">
    <citation type="journal article" date="2021" name="Proc. Natl. Acad. Sci. U.S.A.">
        <title>Global biogeography of chemosynthetic symbionts reveals both localized and globally distributed symbiont groups. .</title>
        <authorList>
            <person name="Osvatic J.T."/>
            <person name="Wilkins L.G.E."/>
            <person name="Leibrecht L."/>
            <person name="Leray M."/>
            <person name="Zauner S."/>
            <person name="Polzin J."/>
            <person name="Camacho Y."/>
            <person name="Gros O."/>
            <person name="van Gils J.A."/>
            <person name="Eisen J.A."/>
            <person name="Petersen J.M."/>
            <person name="Yuen B."/>
        </authorList>
    </citation>
    <scope>NUCLEOTIDE SEQUENCE</scope>
    <source>
        <strain evidence="3">MAGclacostrist064TRANS</strain>
    </source>
</reference>
<dbReference type="EMBL" id="JAEPCM010000016">
    <property type="protein sequence ID" value="MCG7944878.1"/>
    <property type="molecule type" value="Genomic_DNA"/>
</dbReference>
<feature type="domain" description="DUF4815" evidence="2">
    <location>
        <begin position="175"/>
        <end position="360"/>
    </location>
</feature>
<sequence>MTNKISIISQSPYYDDFDSANGYVRVLFRPSYPVQARELTTLQTILQNQVSSFGDRMLKDGSRVTDGKLSIIKDAQRLTLSGTGNTVYTPDGAETNSNLADISELEGKIITNADRTVKAMVLNQPVQNNKAITGSLYIKYITGEQFPADGGFIYADPVDNPGETLQFYNTYSAKTDCSVGQIEQGVYYVKGIFNEISRQTVVIDDDSTNPTKDLGISVVERAVTHNDDSSLYDNARGTTNEGAPGAHRLKLEMTFQAVTPGAVSDSSFYRLATIVNGNLQEDTETDKYMQSILDVLAERTMDESGNYTVIPLTGIVEPSATNDSEFNVIINPSKSYVEGYKIDQKEPVKLTFDRGNDTKEFYNYQLAITGPTFIYTEETTNPGFTENEILTFQDETGNSVGICRFYSFESTVVEGELKNKLYIYDIRMFQNVTVDDATSLSVGDDFTQGTVSSYIYAINGNDLTLVNSSGDFSTTAPGHSFRADQTVSITAVNRFTLTTLDGTTSAARALITTITDGANTSTVYKEEIDAISGVSTPKVYYGNINPTLIHPTGTHVRNLQPDDVAGHVDVQFESTVDSHSNAQVKNKTLKFAYMKIKNRDVAEARTAAYGWLAEDREINLGTIDVHTVYGINRSTDNTFDNGRFTRINISTSANVLQGYELEGQQSGAKAIVALNKTIAVTGAENGNQFNVNDTDYHQTEIGSGLSGVVEVVFTKGQKFTDGETLTVKNLANGDEFIQNVTFTDIHTEPTGTNITSNYLLDDGQRPEYYDISRLILKSNSTRPSAGTGDLVVFFSYFEHQAGGQFYSADSYSSLDKYDVDVKYFKDPVEILRKRSTAGTDLRNCLDFRQRVDLTNPSVNNNLFTFNNRSFLAFTKVKPASEFVMDYTTYLGRIDTVSLMKDGSFNIIKGIPALEPRLSSKKIKGMKIFDITIPPIPRYLDEEIKIDWVDNKRYTMRDIGDLETRISRLEDAVSLSLLESQALIDDVGLRTKMGIIVDDFSTVEDYTNTPADFEHEDFNCSFDIIKKELIPGQTDGTMVPVEITKKTNVSDFFPNYIVKAFTEEAMLDQSLSTGTHKINPFGTWVFQALVALDPSMDSWRIRKNDYFTNHFGDVQPFIGNDSEFAQFQQITTTSPGGSSTTRSEWVGSQRTTRSQVGRNITTNTFQARKTITTTTFDKPRAVAGSVAETLTGSEVIQNPQNYWMRSITINYTVEGLKPSTPHNVTFANTVVVSNISSDADGKLSGSFVIPSMTYRAGVREVMVKDVETNGANSQGIATFTSQGHIDSYNIIQDVSTVGSTESTTPNVLRSSVTRREPRDRGDPIAQMFMLPVSEVNGVGQRYSSIITSIDLWLNNVDTRTSMNKLIVEIRATHNGYPGGPADTLGTSGEITLAATDGVDSPTVLNSKNIKFLQPIKLYSDKEYAIVIKSPSDATAVFIAKMGETLIDGTGIHTSQPNVGGYFGSFFISQNQTTWEPEQNVDLTFKLNRAKFDTGTTSVIEYENIISNTGIFRGDIGAFNKGLTMTTYEHSDLVQVHHPNHGMLEGDTVTIETGPFVSNGIADSDVNGDFDIKFPTLNTYFIKAKTNKATASGRIDTGTFTTFATQNVIYDSLMTNYNIIKEEEDDVELSLITYYGNSTDKNNNAKVTRNITPSYSFGTDGDFWNDHQVNSYSSIENIYETNSLIDFDYPMIVKNDINDDEIADTTLKLTLTLGNSNDYSAPFYKINNLEYPIVFRNLTGYMLDKEDLEVAEKPVLEADDSDGEIERFTKYIAASETITENSDYVTKEIELEYPADGFTVFFDADMAPGSELHFSFKAKESGEDRSIEDLSWIDFPATQQVNETNHGSFNSFEDFKSYEVRTTDDVGINLYENAETNIDYEFQSFKLRIRMKVNNSAVPPRIKNLRIIADL</sequence>
<accession>A0A9E4K9D6</accession>
<feature type="region of interest" description="Disordered" evidence="1">
    <location>
        <begin position="1298"/>
        <end position="1318"/>
    </location>
</feature>
<dbReference type="Gene3D" id="2.40.30.20">
    <property type="match status" value="1"/>
</dbReference>
<evidence type="ECO:0000256" key="1">
    <source>
        <dbReference type="SAM" id="MobiDB-lite"/>
    </source>
</evidence>